<dbReference type="EMBL" id="WMEX01000001">
    <property type="protein sequence ID" value="MYL25542.1"/>
    <property type="molecule type" value="Genomic_DNA"/>
</dbReference>
<keyword evidence="1" id="KW-1133">Transmembrane helix</keyword>
<keyword evidence="1" id="KW-0812">Transmembrane</keyword>
<keyword evidence="1" id="KW-0472">Membrane</keyword>
<dbReference type="Pfam" id="PF12710">
    <property type="entry name" value="HAD"/>
    <property type="match status" value="1"/>
</dbReference>
<dbReference type="Gene3D" id="3.40.50.1000">
    <property type="entry name" value="HAD superfamily/HAD-like"/>
    <property type="match status" value="1"/>
</dbReference>
<dbReference type="AlphaFoldDB" id="A0A9X5B4W6"/>
<keyword evidence="3" id="KW-1185">Reference proteome</keyword>
<comment type="caution">
    <text evidence="2">The sequence shown here is derived from an EMBL/GenBank/DDBJ whole genome shotgun (WGS) entry which is preliminary data.</text>
</comment>
<dbReference type="Gene3D" id="1.20.1440.100">
    <property type="entry name" value="SG protein - dephosphorylation function"/>
    <property type="match status" value="1"/>
</dbReference>
<dbReference type="Proteomes" id="UP000460751">
    <property type="component" value="Unassembled WGS sequence"/>
</dbReference>
<dbReference type="SUPFAM" id="SSF56784">
    <property type="entry name" value="HAD-like"/>
    <property type="match status" value="1"/>
</dbReference>
<name>A0A9X5B4W6_9GAMM</name>
<protein>
    <recommendedName>
        <fullName evidence="4">Haloacid dehalogenase-like hydrolase</fullName>
    </recommendedName>
</protein>
<dbReference type="PROSITE" id="PS01228">
    <property type="entry name" value="COF_1"/>
    <property type="match status" value="1"/>
</dbReference>
<feature type="transmembrane region" description="Helical" evidence="1">
    <location>
        <begin position="33"/>
        <end position="53"/>
    </location>
</feature>
<evidence type="ECO:0008006" key="4">
    <source>
        <dbReference type="Google" id="ProtNLM"/>
    </source>
</evidence>
<accession>A0A9X5B4W6</accession>
<evidence type="ECO:0000313" key="2">
    <source>
        <dbReference type="EMBL" id="MYL25542.1"/>
    </source>
</evidence>
<evidence type="ECO:0000256" key="1">
    <source>
        <dbReference type="SAM" id="Phobius"/>
    </source>
</evidence>
<gene>
    <name evidence="2" type="ORF">GLW01_01895</name>
</gene>
<reference evidence="2 3" key="1">
    <citation type="submission" date="2019-11" db="EMBL/GenBank/DDBJ databases">
        <title>Genome sequences of 17 halophilic strains isolated from different environments.</title>
        <authorList>
            <person name="Furrow R.E."/>
        </authorList>
    </citation>
    <scope>NUCLEOTIDE SEQUENCE [LARGE SCALE GENOMIC DNA]</scope>
    <source>
        <strain evidence="2 3">22507_15_FS</strain>
    </source>
</reference>
<dbReference type="InterPro" id="IPR023214">
    <property type="entry name" value="HAD_sf"/>
</dbReference>
<proteinExistence type="predicted"/>
<evidence type="ECO:0000313" key="3">
    <source>
        <dbReference type="Proteomes" id="UP000460751"/>
    </source>
</evidence>
<sequence length="223" mass="25113">MVERFGGTNVRQRLVVCDLDGTLLSVNSFRLWVLYWDVMGLFCPPFLAVWLIAQGRRLVGGSDRAVMKMELMRTYERFEGRLPMRLKSCFLWLLRMTINRRVQRMIEAYRGDGVPVLLATAAPCFYATPFGECLGVDGTVASYLEKGRMMEMVGDCKRVAVLHWLGADGGGRADWIMVALTDHQDDLPLALEADWTYLVNPSAESCRSFKSAGVAFKVLKSRG</sequence>
<organism evidence="2 3">
    <name type="scientific">Vreelandella halophila</name>
    <dbReference type="NCBI Taxonomy" id="86177"/>
    <lineage>
        <taxon>Bacteria</taxon>
        <taxon>Pseudomonadati</taxon>
        <taxon>Pseudomonadota</taxon>
        <taxon>Gammaproteobacteria</taxon>
        <taxon>Oceanospirillales</taxon>
        <taxon>Halomonadaceae</taxon>
        <taxon>Vreelandella</taxon>
    </lineage>
</organism>
<dbReference type="InterPro" id="IPR036412">
    <property type="entry name" value="HAD-like_sf"/>
</dbReference>